<evidence type="ECO:0000313" key="7">
    <source>
        <dbReference type="Proteomes" id="UP000557307"/>
    </source>
</evidence>
<evidence type="ECO:0000256" key="4">
    <source>
        <dbReference type="ARBA" id="ARBA00023136"/>
    </source>
</evidence>
<dbReference type="RefSeq" id="WP_246440480.1">
    <property type="nucleotide sequence ID" value="NZ_JACHGF010000007.1"/>
</dbReference>
<protein>
    <recommendedName>
        <fullName evidence="5">Probable membrane transporter protein</fullName>
    </recommendedName>
</protein>
<dbReference type="PANTHER" id="PTHR43701">
    <property type="entry name" value="MEMBRANE TRANSPORTER PROTEIN MJ0441-RELATED"/>
    <property type="match status" value="1"/>
</dbReference>
<sequence>MEASSPTNPKNAPAVALATNPAWRVLSVAYIRSGDAEKDLELAAQARGEGYLVLTPTNLAASDLPFRDLVAFSEPDSIAELPMVEPEGPAAGNRLVRLRANLSTLAFRERSRTEIAANILAAIAFMIVGHLLFSYFTYDRIALGINSLLVDEDFIYYLLGGFIAQMIDGALGMAYGVTATTFLLTLGVPPSVASASVHSSEIFTSGVSGYMHLKFGNVNSKLFKTLLVPGVIGAILGAYVLTSLEQYVYIIKPIVATYTLILGVLIIKKALKKHVKKRPVKNIGWLAVAGGSLDSIGGGGWGPIVSSTLIARGRHPRYTIGSVNLTEFFVSLASSLTFISLIGFSHWQVIVGLILGGTAAAPIAASLSRRLPIKTMMILVGIVVIVVSLRIIYMVLS</sequence>
<proteinExistence type="inferred from homology"/>
<evidence type="ECO:0000256" key="1">
    <source>
        <dbReference type="ARBA" id="ARBA00004141"/>
    </source>
</evidence>
<accession>A0A840TPY1</accession>
<keyword evidence="2 5" id="KW-0812">Transmembrane</keyword>
<feature type="transmembrane region" description="Helical" evidence="5">
    <location>
        <begin position="115"/>
        <end position="135"/>
    </location>
</feature>
<evidence type="ECO:0000313" key="6">
    <source>
        <dbReference type="EMBL" id="MBB5285851.1"/>
    </source>
</evidence>
<name>A0A840TPY1_9BACT</name>
<dbReference type="Pfam" id="PF01925">
    <property type="entry name" value="TauE"/>
    <property type="match status" value="1"/>
</dbReference>
<dbReference type="Proteomes" id="UP000557307">
    <property type="component" value="Unassembled WGS sequence"/>
</dbReference>
<keyword evidence="7" id="KW-1185">Reference proteome</keyword>
<feature type="transmembrane region" description="Helical" evidence="5">
    <location>
        <begin position="247"/>
        <end position="267"/>
    </location>
</feature>
<gene>
    <name evidence="6" type="ORF">HNQ92_004011</name>
</gene>
<feature type="transmembrane region" description="Helical" evidence="5">
    <location>
        <begin position="347"/>
        <end position="365"/>
    </location>
</feature>
<feature type="transmembrane region" description="Helical" evidence="5">
    <location>
        <begin position="318"/>
        <end position="341"/>
    </location>
</feature>
<dbReference type="PANTHER" id="PTHR43701:SF12">
    <property type="entry name" value="MEMBRANE TRANSPORTER PROTEIN YTNM-RELATED"/>
    <property type="match status" value="1"/>
</dbReference>
<dbReference type="AlphaFoldDB" id="A0A840TPY1"/>
<dbReference type="GO" id="GO:0005886">
    <property type="term" value="C:plasma membrane"/>
    <property type="evidence" value="ECO:0007669"/>
    <property type="project" value="UniProtKB-SubCell"/>
</dbReference>
<keyword evidence="3 5" id="KW-1133">Transmembrane helix</keyword>
<dbReference type="InterPro" id="IPR051598">
    <property type="entry name" value="TSUP/Inactive_protease-like"/>
</dbReference>
<feature type="transmembrane region" description="Helical" evidence="5">
    <location>
        <begin position="222"/>
        <end position="241"/>
    </location>
</feature>
<dbReference type="EMBL" id="JACHGF010000007">
    <property type="protein sequence ID" value="MBB5285851.1"/>
    <property type="molecule type" value="Genomic_DNA"/>
</dbReference>
<keyword evidence="5" id="KW-1003">Cell membrane</keyword>
<comment type="similarity">
    <text evidence="5">Belongs to the 4-toluene sulfonate uptake permease (TSUP) (TC 2.A.102) family.</text>
</comment>
<dbReference type="InterPro" id="IPR002781">
    <property type="entry name" value="TM_pro_TauE-like"/>
</dbReference>
<organism evidence="6 7">
    <name type="scientific">Rhabdobacter roseus</name>
    <dbReference type="NCBI Taxonomy" id="1655419"/>
    <lineage>
        <taxon>Bacteria</taxon>
        <taxon>Pseudomonadati</taxon>
        <taxon>Bacteroidota</taxon>
        <taxon>Cytophagia</taxon>
        <taxon>Cytophagales</taxon>
        <taxon>Cytophagaceae</taxon>
        <taxon>Rhabdobacter</taxon>
    </lineage>
</organism>
<evidence type="ECO:0000256" key="2">
    <source>
        <dbReference type="ARBA" id="ARBA00022692"/>
    </source>
</evidence>
<comment type="subcellular location">
    <subcellularLocation>
        <location evidence="5">Cell membrane</location>
        <topology evidence="5">Multi-pass membrane protein</topology>
    </subcellularLocation>
    <subcellularLocation>
        <location evidence="1">Membrane</location>
        <topology evidence="1">Multi-pass membrane protein</topology>
    </subcellularLocation>
</comment>
<reference evidence="6 7" key="1">
    <citation type="submission" date="2020-08" db="EMBL/GenBank/DDBJ databases">
        <title>Genomic Encyclopedia of Type Strains, Phase IV (KMG-IV): sequencing the most valuable type-strain genomes for metagenomic binning, comparative biology and taxonomic classification.</title>
        <authorList>
            <person name="Goeker M."/>
        </authorList>
    </citation>
    <scope>NUCLEOTIDE SEQUENCE [LARGE SCALE GENOMIC DNA]</scope>
    <source>
        <strain evidence="6 7">DSM 105074</strain>
    </source>
</reference>
<feature type="transmembrane region" description="Helical" evidence="5">
    <location>
        <begin position="155"/>
        <end position="177"/>
    </location>
</feature>
<feature type="transmembrane region" description="Helical" evidence="5">
    <location>
        <begin position="377"/>
        <end position="396"/>
    </location>
</feature>
<keyword evidence="4 5" id="KW-0472">Membrane</keyword>
<evidence type="ECO:0000256" key="5">
    <source>
        <dbReference type="RuleBase" id="RU363041"/>
    </source>
</evidence>
<evidence type="ECO:0000256" key="3">
    <source>
        <dbReference type="ARBA" id="ARBA00022989"/>
    </source>
</evidence>
<comment type="caution">
    <text evidence="6">The sequence shown here is derived from an EMBL/GenBank/DDBJ whole genome shotgun (WGS) entry which is preliminary data.</text>
</comment>